<protein>
    <submittedName>
        <fullName evidence="6">GAF and ANTAR domain-containing protein</fullName>
    </submittedName>
</protein>
<reference evidence="6 7" key="1">
    <citation type="submission" date="2022-08" db="EMBL/GenBank/DDBJ databases">
        <title>novel species in genus Aeromicrobium.</title>
        <authorList>
            <person name="Ye L."/>
        </authorList>
    </citation>
    <scope>NUCLEOTIDE SEQUENCE [LARGE SCALE GENOMIC DNA]</scope>
    <source>
        <strain evidence="7">zg-Y1379</strain>
    </source>
</reference>
<gene>
    <name evidence="6" type="ORF">NQV15_01495</name>
</gene>
<dbReference type="InterPro" id="IPR029016">
    <property type="entry name" value="GAF-like_dom_sf"/>
</dbReference>
<keyword evidence="4" id="KW-0804">Transcription</keyword>
<name>A0ABY5MA34_9ACTN</name>
<evidence type="ECO:0000256" key="3">
    <source>
        <dbReference type="ARBA" id="ARBA00023015"/>
    </source>
</evidence>
<accession>A0ABY5MA34</accession>
<keyword evidence="3" id="KW-0805">Transcription regulation</keyword>
<proteinExistence type="predicted"/>
<evidence type="ECO:0000256" key="2">
    <source>
        <dbReference type="ARBA" id="ARBA00022777"/>
    </source>
</evidence>
<dbReference type="SUPFAM" id="SSF52172">
    <property type="entry name" value="CheY-like"/>
    <property type="match status" value="1"/>
</dbReference>
<dbReference type="InterPro" id="IPR036388">
    <property type="entry name" value="WH-like_DNA-bd_sf"/>
</dbReference>
<organism evidence="6 7">
    <name type="scientific">Aeromicrobium wangtongii</name>
    <dbReference type="NCBI Taxonomy" id="2969247"/>
    <lineage>
        <taxon>Bacteria</taxon>
        <taxon>Bacillati</taxon>
        <taxon>Actinomycetota</taxon>
        <taxon>Actinomycetes</taxon>
        <taxon>Propionibacteriales</taxon>
        <taxon>Nocardioidaceae</taxon>
        <taxon>Aeromicrobium</taxon>
    </lineage>
</organism>
<evidence type="ECO:0000313" key="6">
    <source>
        <dbReference type="EMBL" id="UUP14011.1"/>
    </source>
</evidence>
<dbReference type="SUPFAM" id="SSF55781">
    <property type="entry name" value="GAF domain-like"/>
    <property type="match status" value="1"/>
</dbReference>
<evidence type="ECO:0000256" key="1">
    <source>
        <dbReference type="ARBA" id="ARBA00022679"/>
    </source>
</evidence>
<feature type="domain" description="ANTAR" evidence="5">
    <location>
        <begin position="160"/>
        <end position="221"/>
    </location>
</feature>
<dbReference type="Gene3D" id="3.30.450.40">
    <property type="match status" value="1"/>
</dbReference>
<keyword evidence="7" id="KW-1185">Reference proteome</keyword>
<evidence type="ECO:0000313" key="7">
    <source>
        <dbReference type="Proteomes" id="UP001316184"/>
    </source>
</evidence>
<dbReference type="Pfam" id="PF03861">
    <property type="entry name" value="ANTAR"/>
    <property type="match status" value="1"/>
</dbReference>
<dbReference type="InterPro" id="IPR003018">
    <property type="entry name" value="GAF"/>
</dbReference>
<dbReference type="Gene3D" id="1.10.10.10">
    <property type="entry name" value="Winged helix-like DNA-binding domain superfamily/Winged helix DNA-binding domain"/>
    <property type="match status" value="1"/>
</dbReference>
<dbReference type="InterPro" id="IPR005561">
    <property type="entry name" value="ANTAR"/>
</dbReference>
<evidence type="ECO:0000256" key="4">
    <source>
        <dbReference type="ARBA" id="ARBA00023163"/>
    </source>
</evidence>
<keyword evidence="1" id="KW-0808">Transferase</keyword>
<evidence type="ECO:0000259" key="5">
    <source>
        <dbReference type="PROSITE" id="PS50921"/>
    </source>
</evidence>
<dbReference type="EMBL" id="CP102173">
    <property type="protein sequence ID" value="UUP14011.1"/>
    <property type="molecule type" value="Genomic_DNA"/>
</dbReference>
<dbReference type="InterPro" id="IPR012074">
    <property type="entry name" value="GAF_ANTAR"/>
</dbReference>
<dbReference type="Pfam" id="PF13185">
    <property type="entry name" value="GAF_2"/>
    <property type="match status" value="1"/>
</dbReference>
<dbReference type="Proteomes" id="UP001316184">
    <property type="component" value="Chromosome"/>
</dbReference>
<keyword evidence="2" id="KW-0418">Kinase</keyword>
<sequence>MHRDYSGDQYARIARALSNELGVAQTHDSATRTALQIVEGCDHAGISLVSKRGKITTVGPTDDIAVRADQLQYETGEGPCLQSIREQDTVYSPDLSSEERWPRWAPEVASSLGIRSALSLQLFVGPDAMGCLNLYADEPQAFGLDDRVSAHALAAHIAVAMTAAADQANMDSALVNRTMIGQAEGMLMQALQISGDQAFAAMVRISQHRNVKVSRVAEEIVKKGIHPDLFD</sequence>
<dbReference type="RefSeq" id="WP_232403203.1">
    <property type="nucleotide sequence ID" value="NZ_CP102173.1"/>
</dbReference>
<dbReference type="InterPro" id="IPR011006">
    <property type="entry name" value="CheY-like_superfamily"/>
</dbReference>
<dbReference type="PROSITE" id="PS50921">
    <property type="entry name" value="ANTAR"/>
    <property type="match status" value="1"/>
</dbReference>
<dbReference type="PIRSF" id="PIRSF036625">
    <property type="entry name" value="GAF_ANTAR"/>
    <property type="match status" value="1"/>
</dbReference>
<dbReference type="SMART" id="SM01012">
    <property type="entry name" value="ANTAR"/>
    <property type="match status" value="1"/>
</dbReference>